<sequence length="92" mass="10427">MIGCDKCEEWYHGTCVKITESGSKSIAKYFCPPCREINPKLRIKYKKQTQENISNNTNNNSHKPSLGPVTAIKRGIHLIKCLEGGKDNYWAV</sequence>
<name>A0A7T8K1X6_CALRO</name>
<dbReference type="GO" id="GO:0008270">
    <property type="term" value="F:zinc ion binding"/>
    <property type="evidence" value="ECO:0007669"/>
    <property type="project" value="UniProtKB-KW"/>
</dbReference>
<dbReference type="PANTHER" id="PTHR46174:SF1">
    <property type="entry name" value="CXXC-TYPE ZINC FINGER PROTEIN 1"/>
    <property type="match status" value="1"/>
</dbReference>
<dbReference type="InterPro" id="IPR011011">
    <property type="entry name" value="Znf_FYVE_PHD"/>
</dbReference>
<evidence type="ECO:0000256" key="4">
    <source>
        <dbReference type="ARBA" id="ARBA00022833"/>
    </source>
</evidence>
<accession>A0A7T8K1X6</accession>
<dbReference type="GO" id="GO:0048188">
    <property type="term" value="C:Set1C/COMPASS complex"/>
    <property type="evidence" value="ECO:0007669"/>
    <property type="project" value="InterPro"/>
</dbReference>
<protein>
    <submittedName>
        <fullName evidence="7">PHD finger and CXXC domaincontaining protein CG17446like</fullName>
    </submittedName>
</protein>
<dbReference type="EMBL" id="CP045900">
    <property type="protein sequence ID" value="QQP41845.1"/>
    <property type="molecule type" value="Genomic_DNA"/>
</dbReference>
<evidence type="ECO:0000313" key="7">
    <source>
        <dbReference type="EMBL" id="QQP41845.1"/>
    </source>
</evidence>
<dbReference type="AlphaFoldDB" id="A0A7T8K1X6"/>
<dbReference type="SMART" id="SM00249">
    <property type="entry name" value="PHD"/>
    <property type="match status" value="1"/>
</dbReference>
<organism evidence="7 8">
    <name type="scientific">Caligus rogercresseyi</name>
    <name type="common">Sea louse</name>
    <dbReference type="NCBI Taxonomy" id="217165"/>
    <lineage>
        <taxon>Eukaryota</taxon>
        <taxon>Metazoa</taxon>
        <taxon>Ecdysozoa</taxon>
        <taxon>Arthropoda</taxon>
        <taxon>Crustacea</taxon>
        <taxon>Multicrustacea</taxon>
        <taxon>Hexanauplia</taxon>
        <taxon>Copepoda</taxon>
        <taxon>Siphonostomatoida</taxon>
        <taxon>Caligidae</taxon>
        <taxon>Caligus</taxon>
    </lineage>
</organism>
<evidence type="ECO:0000256" key="1">
    <source>
        <dbReference type="ARBA" id="ARBA00004123"/>
    </source>
</evidence>
<feature type="domain" description="Zinc finger PHD-type" evidence="6">
    <location>
        <begin position="1"/>
        <end position="35"/>
    </location>
</feature>
<evidence type="ECO:0000256" key="3">
    <source>
        <dbReference type="ARBA" id="ARBA00022771"/>
    </source>
</evidence>
<evidence type="ECO:0000256" key="2">
    <source>
        <dbReference type="ARBA" id="ARBA00022723"/>
    </source>
</evidence>
<dbReference type="PANTHER" id="PTHR46174">
    <property type="entry name" value="CXXC-TYPE ZINC FINGER PROTEIN 1"/>
    <property type="match status" value="1"/>
</dbReference>
<dbReference type="OrthoDB" id="784962at2759"/>
<dbReference type="InterPro" id="IPR001965">
    <property type="entry name" value="Znf_PHD"/>
</dbReference>
<dbReference type="InterPro" id="IPR037869">
    <property type="entry name" value="Spp1/CFP1"/>
</dbReference>
<keyword evidence="5" id="KW-0539">Nucleus</keyword>
<reference evidence="8" key="1">
    <citation type="submission" date="2021-01" db="EMBL/GenBank/DDBJ databases">
        <title>Caligus Genome Assembly.</title>
        <authorList>
            <person name="Gallardo-Escarate C."/>
        </authorList>
    </citation>
    <scope>NUCLEOTIDE SEQUENCE [LARGE SCALE GENOMIC DNA]</scope>
</reference>
<keyword evidence="4" id="KW-0862">Zinc</keyword>
<evidence type="ECO:0000259" key="6">
    <source>
        <dbReference type="SMART" id="SM00249"/>
    </source>
</evidence>
<comment type="subcellular location">
    <subcellularLocation>
        <location evidence="1">Nucleus</location>
    </subcellularLocation>
</comment>
<dbReference type="Proteomes" id="UP000595437">
    <property type="component" value="Chromosome 11"/>
</dbReference>
<keyword evidence="2" id="KW-0479">Metal-binding</keyword>
<evidence type="ECO:0000313" key="8">
    <source>
        <dbReference type="Proteomes" id="UP000595437"/>
    </source>
</evidence>
<keyword evidence="3" id="KW-0863">Zinc-finger</keyword>
<dbReference type="Pfam" id="PF00628">
    <property type="entry name" value="PHD"/>
    <property type="match status" value="1"/>
</dbReference>
<evidence type="ECO:0000256" key="5">
    <source>
        <dbReference type="ARBA" id="ARBA00023242"/>
    </source>
</evidence>
<dbReference type="Gene3D" id="2.60.120.650">
    <property type="entry name" value="Cupin"/>
    <property type="match status" value="1"/>
</dbReference>
<gene>
    <name evidence="7" type="ORF">FKW44_016323</name>
</gene>
<proteinExistence type="predicted"/>
<dbReference type="InterPro" id="IPR019787">
    <property type="entry name" value="Znf_PHD-finger"/>
</dbReference>
<dbReference type="GO" id="GO:0045893">
    <property type="term" value="P:positive regulation of DNA-templated transcription"/>
    <property type="evidence" value="ECO:0007669"/>
    <property type="project" value="TreeGrafter"/>
</dbReference>
<dbReference type="SUPFAM" id="SSF57903">
    <property type="entry name" value="FYVE/PHD zinc finger"/>
    <property type="match status" value="1"/>
</dbReference>
<keyword evidence="8" id="KW-1185">Reference proteome</keyword>